<dbReference type="PANTHER" id="PTHR43335:SF4">
    <property type="entry name" value="ABC TRANSPORTER, ATP-BINDING PROTEIN"/>
    <property type="match status" value="1"/>
</dbReference>
<dbReference type="InParanoid" id="E8N627"/>
<sequence>MMIRATALTKDYGTRRAIENLTFNARKGEILGFLGPNGAGKTTTMRILTGFMPPSSGSVEIGGYDVIENSLEVRRIVGYLPETVPLYSDMTVHEYLEYMGSLRKVPRLEQRINETIEKVELSDRASSYVGALSKGMRQRLGLAQALIHQPEVLILDEPTIGLDPGQVVNFRKLIREIGKDKTVLLSTHILPEAQQICDRVLIINNGHIVAEDTPEQLQARLTGSQRVLVQIRGDSKDVLPIVENIPGVIRAQVRNQDSIEFESLPGKDVRPEVARTLIQRGFDLLQMQNINLSLEEIFLKLTREEPAEITDSQA</sequence>
<evidence type="ECO:0000256" key="3">
    <source>
        <dbReference type="ARBA" id="ARBA00022741"/>
    </source>
</evidence>
<proteinExistence type="inferred from homology"/>
<keyword evidence="4 6" id="KW-0067">ATP-binding</keyword>
<dbReference type="RefSeq" id="WP_013560268.1">
    <property type="nucleotide sequence ID" value="NC_014960.1"/>
</dbReference>
<evidence type="ECO:0000256" key="1">
    <source>
        <dbReference type="ARBA" id="ARBA00005417"/>
    </source>
</evidence>
<dbReference type="InterPro" id="IPR017871">
    <property type="entry name" value="ABC_transporter-like_CS"/>
</dbReference>
<evidence type="ECO:0000259" key="5">
    <source>
        <dbReference type="PROSITE" id="PS50893"/>
    </source>
</evidence>
<dbReference type="PROSITE" id="PS50893">
    <property type="entry name" value="ABC_TRANSPORTER_2"/>
    <property type="match status" value="1"/>
</dbReference>
<evidence type="ECO:0000256" key="4">
    <source>
        <dbReference type="ARBA" id="ARBA00022840"/>
    </source>
</evidence>
<dbReference type="SMART" id="SM00382">
    <property type="entry name" value="AAA"/>
    <property type="match status" value="1"/>
</dbReference>
<dbReference type="GO" id="GO:0005524">
    <property type="term" value="F:ATP binding"/>
    <property type="evidence" value="ECO:0007669"/>
    <property type="project" value="UniProtKB-KW"/>
</dbReference>
<evidence type="ECO:0000313" key="6">
    <source>
        <dbReference type="EMBL" id="BAJ63891.1"/>
    </source>
</evidence>
<dbReference type="eggNOG" id="COG1131">
    <property type="taxonomic scope" value="Bacteria"/>
</dbReference>
<keyword evidence="3" id="KW-0547">Nucleotide-binding</keyword>
<comment type="similarity">
    <text evidence="1">Belongs to the ABC transporter superfamily.</text>
</comment>
<dbReference type="PROSITE" id="PS00211">
    <property type="entry name" value="ABC_TRANSPORTER_1"/>
    <property type="match status" value="1"/>
</dbReference>
<dbReference type="AlphaFoldDB" id="E8N627"/>
<keyword evidence="7" id="KW-1185">Reference proteome</keyword>
<dbReference type="InterPro" id="IPR027417">
    <property type="entry name" value="P-loop_NTPase"/>
</dbReference>
<gene>
    <name evidence="6" type="ordered locus">ANT_18650</name>
</gene>
<dbReference type="GO" id="GO:0016887">
    <property type="term" value="F:ATP hydrolysis activity"/>
    <property type="evidence" value="ECO:0007669"/>
    <property type="project" value="InterPro"/>
</dbReference>
<keyword evidence="2" id="KW-0813">Transport</keyword>
<dbReference type="FunCoup" id="E8N627">
    <property type="interactions" value="132"/>
</dbReference>
<organism evidence="6 7">
    <name type="scientific">Anaerolinea thermophila (strain DSM 14523 / JCM 11388 / NBRC 100420 / UNI-1)</name>
    <dbReference type="NCBI Taxonomy" id="926569"/>
    <lineage>
        <taxon>Bacteria</taxon>
        <taxon>Bacillati</taxon>
        <taxon>Chloroflexota</taxon>
        <taxon>Anaerolineae</taxon>
        <taxon>Anaerolineales</taxon>
        <taxon>Anaerolineaceae</taxon>
        <taxon>Anaerolinea</taxon>
    </lineage>
</organism>
<dbReference type="Pfam" id="PF00005">
    <property type="entry name" value="ABC_tran"/>
    <property type="match status" value="1"/>
</dbReference>
<dbReference type="InterPro" id="IPR003439">
    <property type="entry name" value="ABC_transporter-like_ATP-bd"/>
</dbReference>
<dbReference type="STRING" id="926569.ANT_18650"/>
<dbReference type="EMBL" id="AP012029">
    <property type="protein sequence ID" value="BAJ63891.1"/>
    <property type="molecule type" value="Genomic_DNA"/>
</dbReference>
<evidence type="ECO:0000256" key="2">
    <source>
        <dbReference type="ARBA" id="ARBA00022448"/>
    </source>
</evidence>
<dbReference type="KEGG" id="atm:ANT_18650"/>
<dbReference type="CDD" id="cd03230">
    <property type="entry name" value="ABC_DR_subfamily_A"/>
    <property type="match status" value="1"/>
</dbReference>
<dbReference type="OrthoDB" id="9775135at2"/>
<dbReference type="InterPro" id="IPR003593">
    <property type="entry name" value="AAA+_ATPase"/>
</dbReference>
<reference evidence="6 7" key="1">
    <citation type="submission" date="2010-12" db="EMBL/GenBank/DDBJ databases">
        <title>Whole genome sequence of Anaerolinea thermophila UNI-1.</title>
        <authorList>
            <person name="Narita-Yamada S."/>
            <person name="Kishi E."/>
            <person name="Watanabe Y."/>
            <person name="Takasaki K."/>
            <person name="Ankai A."/>
            <person name="Oguchi A."/>
            <person name="Fukui S."/>
            <person name="Takahashi M."/>
            <person name="Yashiro I."/>
            <person name="Hosoyama A."/>
            <person name="Sekiguchi Y."/>
            <person name="Hanada S."/>
            <person name="Fujita N."/>
        </authorList>
    </citation>
    <scope>NUCLEOTIDE SEQUENCE [LARGE SCALE GENOMIC DNA]</scope>
    <source>
        <strain evidence="7">DSM 14523 / JCM 11388 / NBRC 100420 / UNI-1</strain>
    </source>
</reference>
<accession>E8N627</accession>
<name>E8N627_ANATU</name>
<dbReference type="Proteomes" id="UP000008922">
    <property type="component" value="Chromosome"/>
</dbReference>
<evidence type="ECO:0000313" key="7">
    <source>
        <dbReference type="Proteomes" id="UP000008922"/>
    </source>
</evidence>
<dbReference type="PANTHER" id="PTHR43335">
    <property type="entry name" value="ABC TRANSPORTER, ATP-BINDING PROTEIN"/>
    <property type="match status" value="1"/>
</dbReference>
<dbReference type="Gene3D" id="3.40.50.300">
    <property type="entry name" value="P-loop containing nucleotide triphosphate hydrolases"/>
    <property type="match status" value="1"/>
</dbReference>
<dbReference type="SUPFAM" id="SSF52540">
    <property type="entry name" value="P-loop containing nucleoside triphosphate hydrolases"/>
    <property type="match status" value="1"/>
</dbReference>
<protein>
    <submittedName>
        <fullName evidence="6">ABC transporter ATP-binding protein</fullName>
    </submittedName>
</protein>
<dbReference type="HOGENOM" id="CLU_000604_1_2_0"/>
<feature type="domain" description="ABC transporter" evidence="5">
    <location>
        <begin position="3"/>
        <end position="230"/>
    </location>
</feature>